<reference evidence="3" key="1">
    <citation type="submission" date="2022-08" db="EMBL/GenBank/DDBJ databases">
        <title>Alicyclobacillus fastidiosus DSM 17978, complete genome.</title>
        <authorList>
            <person name="Wang Q."/>
            <person name="Cai R."/>
            <person name="Wang Z."/>
        </authorList>
    </citation>
    <scope>NUCLEOTIDE SEQUENCE</scope>
    <source>
        <strain evidence="3">DSM 17978</strain>
    </source>
</reference>
<evidence type="ECO:0000259" key="2">
    <source>
        <dbReference type="Pfam" id="PF02120"/>
    </source>
</evidence>
<accession>A0ABY6ZD86</accession>
<feature type="domain" description="Flagellar hook-length control protein-like C-terminal" evidence="2">
    <location>
        <begin position="266"/>
        <end position="345"/>
    </location>
</feature>
<dbReference type="EMBL" id="CP104067">
    <property type="protein sequence ID" value="WAH40206.1"/>
    <property type="molecule type" value="Genomic_DNA"/>
</dbReference>
<dbReference type="Gene3D" id="3.30.750.140">
    <property type="match status" value="1"/>
</dbReference>
<evidence type="ECO:0000313" key="4">
    <source>
        <dbReference type="Proteomes" id="UP001164761"/>
    </source>
</evidence>
<feature type="region of interest" description="Disordered" evidence="1">
    <location>
        <begin position="73"/>
        <end position="105"/>
    </location>
</feature>
<organism evidence="3 4">
    <name type="scientific">Alicyclobacillus fastidiosus</name>
    <dbReference type="NCBI Taxonomy" id="392011"/>
    <lineage>
        <taxon>Bacteria</taxon>
        <taxon>Bacillati</taxon>
        <taxon>Bacillota</taxon>
        <taxon>Bacilli</taxon>
        <taxon>Bacillales</taxon>
        <taxon>Alicyclobacillaceae</taxon>
        <taxon>Alicyclobacillus</taxon>
    </lineage>
</organism>
<protein>
    <submittedName>
        <fullName evidence="3">Flagellar hook-length control protein FliK</fullName>
    </submittedName>
</protein>
<dbReference type="InterPro" id="IPR021136">
    <property type="entry name" value="Flagellar_hook_control-like_C"/>
</dbReference>
<keyword evidence="4" id="KW-1185">Reference proteome</keyword>
<gene>
    <name evidence="3" type="ORF">NZD89_17695</name>
</gene>
<feature type="compositionally biased region" description="Low complexity" evidence="1">
    <location>
        <begin position="351"/>
        <end position="369"/>
    </location>
</feature>
<keyword evidence="3" id="KW-0282">Flagellum</keyword>
<feature type="compositionally biased region" description="Polar residues" evidence="1">
    <location>
        <begin position="150"/>
        <end position="178"/>
    </location>
</feature>
<feature type="region of interest" description="Disordered" evidence="1">
    <location>
        <begin position="191"/>
        <end position="223"/>
    </location>
</feature>
<keyword evidence="3" id="KW-0966">Cell projection</keyword>
<dbReference type="RefSeq" id="WP_268004103.1">
    <property type="nucleotide sequence ID" value="NZ_BSUT01000001.1"/>
</dbReference>
<sequence>MQVSRKGAGSAPLVDGGVAGVSDSLQNGAVFDDLLLAMLGTNGTSAFQGIAHKSGPSEASTRAVASANSFKTTAQHAPLGGNRFGESTGGKLAGSGEERKSTAGSEVADALDLASMADGQVSADEEAGVVVSLVNADKNPTARVGLRGAKSTTDIASSPTTSGQNPGSGVRTSDSAGLTTPDLRVATLLSKANHTSHRESSTGSETSRSADERALSPATGESGQLAAVTAGAVESNASLPAGQTSKAVQVDVRQPDALSQFGQLISVKADAGNSKLQVQILPQGMGQLGVTVTKGADGLQIQVVASQAATFAWLNQQMPALQQNLQELGLNVSNFQLSYGQSDAQTGGEGQRQQQPSPERSSSAPRASGDTLTAAEAVAATPVQHRGDISLSI</sequence>
<dbReference type="Proteomes" id="UP001164761">
    <property type="component" value="Chromosome"/>
</dbReference>
<dbReference type="CDD" id="cd17470">
    <property type="entry name" value="T3SS_Flik_C"/>
    <property type="match status" value="1"/>
</dbReference>
<evidence type="ECO:0000313" key="3">
    <source>
        <dbReference type="EMBL" id="WAH40206.1"/>
    </source>
</evidence>
<keyword evidence="3" id="KW-0969">Cilium</keyword>
<evidence type="ECO:0000256" key="1">
    <source>
        <dbReference type="SAM" id="MobiDB-lite"/>
    </source>
</evidence>
<feature type="region of interest" description="Disordered" evidence="1">
    <location>
        <begin position="144"/>
        <end position="179"/>
    </location>
</feature>
<proteinExistence type="predicted"/>
<name>A0ABY6ZD86_9BACL</name>
<dbReference type="Pfam" id="PF02120">
    <property type="entry name" value="Flg_hook"/>
    <property type="match status" value="1"/>
</dbReference>
<dbReference type="InterPro" id="IPR038610">
    <property type="entry name" value="FliK-like_C_sf"/>
</dbReference>
<feature type="region of interest" description="Disordered" evidence="1">
    <location>
        <begin position="340"/>
        <end position="393"/>
    </location>
</feature>